<keyword evidence="4" id="KW-1185">Reference proteome</keyword>
<dbReference type="SUPFAM" id="SSF48371">
    <property type="entry name" value="ARM repeat"/>
    <property type="match status" value="1"/>
</dbReference>
<comment type="caution">
    <text evidence="3">The sequence shown here is derived from an EMBL/GenBank/DDBJ whole genome shotgun (WGS) entry which is preliminary data.</text>
</comment>
<dbReference type="Proteomes" id="UP001190700">
    <property type="component" value="Unassembled WGS sequence"/>
</dbReference>
<dbReference type="PANTHER" id="PTHR16216">
    <property type="entry name" value="DYNEIN ASSEMBLY FACTOR 5, AXONEMAL"/>
    <property type="match status" value="1"/>
</dbReference>
<dbReference type="Gene3D" id="1.25.10.10">
    <property type="entry name" value="Leucine-rich Repeat Variant"/>
    <property type="match status" value="1"/>
</dbReference>
<feature type="domain" description="Dynein axonemal assembly factor 5 TPR repeats" evidence="2">
    <location>
        <begin position="21"/>
        <end position="179"/>
    </location>
</feature>
<evidence type="ECO:0000256" key="1">
    <source>
        <dbReference type="SAM" id="MobiDB-lite"/>
    </source>
</evidence>
<dbReference type="InterPro" id="IPR057978">
    <property type="entry name" value="TPR_DAAF5"/>
</dbReference>
<sequence>MGSPVTDRDSYVASVQRDINCLSDNDRNTRKRALDKLNKGMFGKSAPSPEVLQEVFCRNVLPPAARLLSDTVEKNRELTVALLRSAAESLTDVAPLLPLIFPVMVQRLGNVPVLEDSEEIRLQLVDLIGGPILKRCAAPAILTVLPDIVSILVRSFADSFHEIVKKAATTTVSLTESLPPGDFPGQRSRSLPPRSPPPRQQKTQCTFTPPVHRAGSVAGPPWHARLDTSWLGARLGVALAAIEVADLSERVRGRFPTGDIGEVRAEMLLKAITPSLSHRHSAVISLDLWRFVA</sequence>
<accession>A0AAE0FN09</accession>
<reference evidence="3 4" key="1">
    <citation type="journal article" date="2015" name="Genome Biol. Evol.">
        <title>Comparative Genomics of a Bacterivorous Green Alga Reveals Evolutionary Causalities and Consequences of Phago-Mixotrophic Mode of Nutrition.</title>
        <authorList>
            <person name="Burns J.A."/>
            <person name="Paasch A."/>
            <person name="Narechania A."/>
            <person name="Kim E."/>
        </authorList>
    </citation>
    <scope>NUCLEOTIDE SEQUENCE [LARGE SCALE GENOMIC DNA]</scope>
    <source>
        <strain evidence="3 4">PLY_AMNH</strain>
    </source>
</reference>
<evidence type="ECO:0000313" key="4">
    <source>
        <dbReference type="Proteomes" id="UP001190700"/>
    </source>
</evidence>
<dbReference type="InterPro" id="IPR052623">
    <property type="entry name" value="DAAF5"/>
</dbReference>
<organism evidence="3 4">
    <name type="scientific">Cymbomonas tetramitiformis</name>
    <dbReference type="NCBI Taxonomy" id="36881"/>
    <lineage>
        <taxon>Eukaryota</taxon>
        <taxon>Viridiplantae</taxon>
        <taxon>Chlorophyta</taxon>
        <taxon>Pyramimonadophyceae</taxon>
        <taxon>Pyramimonadales</taxon>
        <taxon>Pyramimonadaceae</taxon>
        <taxon>Cymbomonas</taxon>
    </lineage>
</organism>
<dbReference type="Pfam" id="PF25757">
    <property type="entry name" value="TPR_DNAAF5"/>
    <property type="match status" value="1"/>
</dbReference>
<feature type="region of interest" description="Disordered" evidence="1">
    <location>
        <begin position="175"/>
        <end position="206"/>
    </location>
</feature>
<evidence type="ECO:0000259" key="2">
    <source>
        <dbReference type="Pfam" id="PF25757"/>
    </source>
</evidence>
<evidence type="ECO:0000313" key="3">
    <source>
        <dbReference type="EMBL" id="KAK3262763.1"/>
    </source>
</evidence>
<dbReference type="InterPro" id="IPR011989">
    <property type="entry name" value="ARM-like"/>
</dbReference>
<protein>
    <recommendedName>
        <fullName evidence="2">Dynein axonemal assembly factor 5 TPR repeats domain-containing protein</fullName>
    </recommendedName>
</protein>
<proteinExistence type="predicted"/>
<dbReference type="InterPro" id="IPR016024">
    <property type="entry name" value="ARM-type_fold"/>
</dbReference>
<dbReference type="AlphaFoldDB" id="A0AAE0FN09"/>
<gene>
    <name evidence="3" type="ORF">CYMTET_28396</name>
</gene>
<name>A0AAE0FN09_9CHLO</name>
<dbReference type="PANTHER" id="PTHR16216:SF2">
    <property type="entry name" value="DYNEIN AXONEMAL ASSEMBLY FACTOR 5"/>
    <property type="match status" value="1"/>
</dbReference>
<dbReference type="EMBL" id="LGRX02015971">
    <property type="protein sequence ID" value="KAK3262763.1"/>
    <property type="molecule type" value="Genomic_DNA"/>
</dbReference>